<reference evidence="2 3" key="1">
    <citation type="submission" date="2024-01" db="EMBL/GenBank/DDBJ databases">
        <title>A telomere-to-telomere, gap-free genome of sweet tea (Lithocarpus litseifolius).</title>
        <authorList>
            <person name="Zhou J."/>
        </authorList>
    </citation>
    <scope>NUCLEOTIDE SEQUENCE [LARGE SCALE GENOMIC DNA]</scope>
    <source>
        <strain evidence="2">Zhou-2022a</strain>
        <tissue evidence="2">Leaf</tissue>
    </source>
</reference>
<feature type="compositionally biased region" description="Basic and acidic residues" evidence="1">
    <location>
        <begin position="200"/>
        <end position="218"/>
    </location>
</feature>
<protein>
    <submittedName>
        <fullName evidence="2">Uncharacterized protein</fullName>
    </submittedName>
</protein>
<evidence type="ECO:0000313" key="2">
    <source>
        <dbReference type="EMBL" id="KAL0012843.1"/>
    </source>
</evidence>
<proteinExistence type="predicted"/>
<feature type="region of interest" description="Disordered" evidence="1">
    <location>
        <begin position="147"/>
        <end position="245"/>
    </location>
</feature>
<dbReference type="InterPro" id="IPR040415">
    <property type="entry name" value="SETD9"/>
</dbReference>
<dbReference type="EMBL" id="JAZDWU010000002">
    <property type="protein sequence ID" value="KAL0012843.1"/>
    <property type="molecule type" value="Genomic_DNA"/>
</dbReference>
<comment type="caution">
    <text evidence="2">The sequence shown here is derived from an EMBL/GenBank/DDBJ whole genome shotgun (WGS) entry which is preliminary data.</text>
</comment>
<dbReference type="Proteomes" id="UP001459277">
    <property type="component" value="Unassembled WGS sequence"/>
</dbReference>
<organism evidence="2 3">
    <name type="scientific">Lithocarpus litseifolius</name>
    <dbReference type="NCBI Taxonomy" id="425828"/>
    <lineage>
        <taxon>Eukaryota</taxon>
        <taxon>Viridiplantae</taxon>
        <taxon>Streptophyta</taxon>
        <taxon>Embryophyta</taxon>
        <taxon>Tracheophyta</taxon>
        <taxon>Spermatophyta</taxon>
        <taxon>Magnoliopsida</taxon>
        <taxon>eudicotyledons</taxon>
        <taxon>Gunneridae</taxon>
        <taxon>Pentapetalae</taxon>
        <taxon>rosids</taxon>
        <taxon>fabids</taxon>
        <taxon>Fagales</taxon>
        <taxon>Fagaceae</taxon>
        <taxon>Lithocarpus</taxon>
    </lineage>
</organism>
<evidence type="ECO:0000313" key="3">
    <source>
        <dbReference type="Proteomes" id="UP001459277"/>
    </source>
</evidence>
<sequence>MFSLVDILKTFPSSVGIWQSHKTLGALNHFIYNRLGRDAGEADAKEIIEMASKVSLADQQKLVQENMHAQIKSFSMSMDEILLPDSKRIGEAHELPPQPTAAPCRSGLGFAVGSNDQPTERPVDRKLRPLEPEIVLHIHFTFKQFPPSLQTHTKPKELRRELTKVKPVSTAEQAYVPRRSSPCPLPIKPTHLPPLVGLTPREREKEDPSRKPSKERVLRRPIPYPHRPIPFPRPSIHPSFSDLNF</sequence>
<feature type="compositionally biased region" description="Low complexity" evidence="1">
    <location>
        <begin position="236"/>
        <end position="245"/>
    </location>
</feature>
<name>A0AAW2DQE9_9ROSI</name>
<dbReference type="PANTHER" id="PTHR33524">
    <property type="entry name" value="C5ORF35"/>
    <property type="match status" value="1"/>
</dbReference>
<gene>
    <name evidence="2" type="ORF">SO802_007951</name>
</gene>
<feature type="compositionally biased region" description="Basic and acidic residues" evidence="1">
    <location>
        <begin position="154"/>
        <end position="164"/>
    </location>
</feature>
<evidence type="ECO:0000256" key="1">
    <source>
        <dbReference type="SAM" id="MobiDB-lite"/>
    </source>
</evidence>
<dbReference type="AlphaFoldDB" id="A0AAW2DQE9"/>
<keyword evidence="3" id="KW-1185">Reference proteome</keyword>
<dbReference type="PANTHER" id="PTHR33524:SF1">
    <property type="entry name" value="SET DOMAIN-CONTAINING PROTEIN"/>
    <property type="match status" value="1"/>
</dbReference>
<accession>A0AAW2DQE9</accession>
<feature type="compositionally biased region" description="Pro residues" evidence="1">
    <location>
        <begin position="222"/>
        <end position="235"/>
    </location>
</feature>